<dbReference type="InterPro" id="IPR009003">
    <property type="entry name" value="Peptidase_S1_PA"/>
</dbReference>
<dbReference type="EMBL" id="LQPG01000035">
    <property type="protein sequence ID" value="ORW08544.1"/>
    <property type="molecule type" value="Genomic_DNA"/>
</dbReference>
<gene>
    <name evidence="1" type="ORF">AWC16_19290</name>
</gene>
<organism evidence="1 2">
    <name type="scientific">Mycolicibacter longobardus</name>
    <dbReference type="NCBI Taxonomy" id="1108812"/>
    <lineage>
        <taxon>Bacteria</taxon>
        <taxon>Bacillati</taxon>
        <taxon>Actinomycetota</taxon>
        <taxon>Actinomycetes</taxon>
        <taxon>Mycobacteriales</taxon>
        <taxon>Mycobacteriaceae</taxon>
        <taxon>Mycolicibacter</taxon>
    </lineage>
</organism>
<sequence length="81" mass="8557">MSYVDDTGVVFDVKAAGGDSGGPVYYRHADGTATAVGIAIRGDETTTVAEFVGPWLAQWGLTLDKTRTSPMPLPARYHGGR</sequence>
<evidence type="ECO:0000313" key="2">
    <source>
        <dbReference type="Proteomes" id="UP000193866"/>
    </source>
</evidence>
<dbReference type="RefSeq" id="WP_085266186.1">
    <property type="nucleotide sequence ID" value="NZ_LQPG01000035.1"/>
</dbReference>
<dbReference type="SUPFAM" id="SSF50494">
    <property type="entry name" value="Trypsin-like serine proteases"/>
    <property type="match status" value="1"/>
</dbReference>
<protein>
    <recommendedName>
        <fullName evidence="3">Peptidase S1 domain-containing protein</fullName>
    </recommendedName>
</protein>
<name>A0A1X1YBY3_9MYCO</name>
<dbReference type="AlphaFoldDB" id="A0A1X1YBY3"/>
<evidence type="ECO:0000313" key="1">
    <source>
        <dbReference type="EMBL" id="ORW08544.1"/>
    </source>
</evidence>
<dbReference type="OrthoDB" id="8781117at2"/>
<reference evidence="1 2" key="1">
    <citation type="submission" date="2016-01" db="EMBL/GenBank/DDBJ databases">
        <title>The new phylogeny of the genus Mycobacterium.</title>
        <authorList>
            <person name="Tarcisio F."/>
            <person name="Conor M."/>
            <person name="Antonella G."/>
            <person name="Elisabetta G."/>
            <person name="Giulia F.S."/>
            <person name="Sara T."/>
            <person name="Anna F."/>
            <person name="Clotilde B."/>
            <person name="Roberto B."/>
            <person name="Veronica D.S."/>
            <person name="Fabio R."/>
            <person name="Monica P."/>
            <person name="Olivier J."/>
            <person name="Enrico T."/>
            <person name="Nicola S."/>
        </authorList>
    </citation>
    <scope>NUCLEOTIDE SEQUENCE [LARGE SCALE GENOMIC DNA]</scope>
    <source>
        <strain evidence="1 2">DSM 45394</strain>
    </source>
</reference>
<accession>A0A1X1YBY3</accession>
<comment type="caution">
    <text evidence="1">The sequence shown here is derived from an EMBL/GenBank/DDBJ whole genome shotgun (WGS) entry which is preliminary data.</text>
</comment>
<keyword evidence="2" id="KW-1185">Reference proteome</keyword>
<dbReference type="Proteomes" id="UP000193866">
    <property type="component" value="Unassembled WGS sequence"/>
</dbReference>
<proteinExistence type="predicted"/>
<evidence type="ECO:0008006" key="3">
    <source>
        <dbReference type="Google" id="ProtNLM"/>
    </source>
</evidence>